<dbReference type="GO" id="GO:0005886">
    <property type="term" value="C:plasma membrane"/>
    <property type="evidence" value="ECO:0007669"/>
    <property type="project" value="UniProtKB-SubCell"/>
</dbReference>
<organism evidence="8 9">
    <name type="scientific">Niallia circulans</name>
    <name type="common">Bacillus circulans</name>
    <dbReference type="NCBI Taxonomy" id="1397"/>
    <lineage>
        <taxon>Bacteria</taxon>
        <taxon>Bacillati</taxon>
        <taxon>Bacillota</taxon>
        <taxon>Bacilli</taxon>
        <taxon>Bacillales</taxon>
        <taxon>Bacillaceae</taxon>
        <taxon>Niallia</taxon>
    </lineage>
</organism>
<dbReference type="InterPro" id="IPR050539">
    <property type="entry name" value="ThrE_Dicarb/AminoAcid_Exp"/>
</dbReference>
<evidence type="ECO:0000256" key="2">
    <source>
        <dbReference type="ARBA" id="ARBA00022475"/>
    </source>
</evidence>
<dbReference type="PANTHER" id="PTHR34390">
    <property type="entry name" value="UPF0442 PROTEIN YJJB-RELATED"/>
    <property type="match status" value="1"/>
</dbReference>
<dbReference type="PATRIC" id="fig|1397.4.peg.3085"/>
<dbReference type="Pfam" id="PF06738">
    <property type="entry name" value="ThrE"/>
    <property type="match status" value="1"/>
</dbReference>
<dbReference type="PANTHER" id="PTHR34390:SF2">
    <property type="entry name" value="SUCCINATE TRANSPORTER SUBUNIT YJJP-RELATED"/>
    <property type="match status" value="1"/>
</dbReference>
<comment type="caution">
    <text evidence="8">The sequence shown here is derived from an EMBL/GenBank/DDBJ whole genome shotgun (WGS) entry which is preliminary data.</text>
</comment>
<dbReference type="Proteomes" id="UP000036045">
    <property type="component" value="Unassembled WGS sequence"/>
</dbReference>
<evidence type="ECO:0000256" key="6">
    <source>
        <dbReference type="ARBA" id="ARBA00034125"/>
    </source>
</evidence>
<keyword evidence="2" id="KW-1003">Cell membrane</keyword>
<proteinExistence type="inferred from homology"/>
<evidence type="ECO:0000256" key="1">
    <source>
        <dbReference type="ARBA" id="ARBA00004651"/>
    </source>
</evidence>
<dbReference type="RefSeq" id="WP_047940822.1">
    <property type="nucleotide sequence ID" value="NZ_CP053989.1"/>
</dbReference>
<dbReference type="GO" id="GO:0015744">
    <property type="term" value="P:succinate transport"/>
    <property type="evidence" value="ECO:0007669"/>
    <property type="project" value="TreeGrafter"/>
</dbReference>
<evidence type="ECO:0000313" key="9">
    <source>
        <dbReference type="Proteomes" id="UP000036045"/>
    </source>
</evidence>
<evidence type="ECO:0000256" key="4">
    <source>
        <dbReference type="ARBA" id="ARBA00022989"/>
    </source>
</evidence>
<name>A0A0J1INL5_NIACI</name>
<comment type="similarity">
    <text evidence="6">Belongs to the ThrE exporter (TC 2.A.79) family.</text>
</comment>
<dbReference type="GO" id="GO:0022857">
    <property type="term" value="F:transmembrane transporter activity"/>
    <property type="evidence" value="ECO:0007669"/>
    <property type="project" value="InterPro"/>
</dbReference>
<evidence type="ECO:0000256" key="3">
    <source>
        <dbReference type="ARBA" id="ARBA00022692"/>
    </source>
</evidence>
<evidence type="ECO:0000256" key="5">
    <source>
        <dbReference type="ARBA" id="ARBA00023136"/>
    </source>
</evidence>
<keyword evidence="3" id="KW-0812">Transmembrane</keyword>
<keyword evidence="9" id="KW-1185">Reference proteome</keyword>
<comment type="subcellular location">
    <subcellularLocation>
        <location evidence="1">Cell membrane</location>
        <topology evidence="1">Multi-pass membrane protein</topology>
    </subcellularLocation>
</comment>
<evidence type="ECO:0000313" key="8">
    <source>
        <dbReference type="EMBL" id="KLV27503.1"/>
    </source>
</evidence>
<gene>
    <name evidence="8" type="ORF">ABW02_04920</name>
</gene>
<dbReference type="GeneID" id="56351911"/>
<dbReference type="OrthoDB" id="9813917at2"/>
<evidence type="ECO:0000259" key="7">
    <source>
        <dbReference type="Pfam" id="PF06738"/>
    </source>
</evidence>
<dbReference type="InterPro" id="IPR010619">
    <property type="entry name" value="ThrE-like_N"/>
</dbReference>
<protein>
    <submittedName>
        <fullName evidence="8">Membrane protein</fullName>
    </submittedName>
</protein>
<dbReference type="EMBL" id="LDPH01000003">
    <property type="protein sequence ID" value="KLV27503.1"/>
    <property type="molecule type" value="Genomic_DNA"/>
</dbReference>
<keyword evidence="5" id="KW-0472">Membrane</keyword>
<dbReference type="AlphaFoldDB" id="A0A0J1INL5"/>
<feature type="domain" description="Threonine/serine exporter-like N-terminal" evidence="7">
    <location>
        <begin position="15"/>
        <end position="252"/>
    </location>
</feature>
<reference evidence="8 9" key="1">
    <citation type="submission" date="2015-05" db="EMBL/GenBank/DDBJ databases">
        <title>Whole genome sequence and identification of bacterial endophytes from Costus igneus.</title>
        <authorList>
            <person name="Lee Y.P."/>
            <person name="Gan H.M."/>
            <person name="Eng W."/>
            <person name="Wheatley M.S."/>
            <person name="Caraballo A."/>
            <person name="Polter S."/>
            <person name="Savka M.A."/>
            <person name="Hudson A.O."/>
        </authorList>
    </citation>
    <scope>NUCLEOTIDE SEQUENCE [LARGE SCALE GENOMIC DNA]</scope>
    <source>
        <strain evidence="8 9">RIT379</strain>
    </source>
</reference>
<sequence>MTYISVEKTYDIMEICILAGSIMLQNGAETHRVEDTMTRIATAYGVTDSDCFVTPTGIILSLEGVEPTKTKLNRIIERTTNLEKVARVNDISRKISTGTVSMKEAYHLLKDVEDEKCTYSDSFQVIAAAIASGCFLIMFDGVWGDFIPALLAGGLGFLCSLYFHKALQIKFFAELSAAFVIGLVAFFSVSIGFGQEVDKIIIGSVMPLVPGLLITNAVRDLIAGHLVSGISKGAEAFLTATAIGSGIAVAFFVF</sequence>
<accession>A0A0J1INL5</accession>
<keyword evidence="4" id="KW-1133">Transmembrane helix</keyword>